<dbReference type="InterPro" id="IPR045851">
    <property type="entry name" value="AMP-bd_C_sf"/>
</dbReference>
<dbReference type="SMART" id="SM00823">
    <property type="entry name" value="PKS_PP"/>
    <property type="match status" value="1"/>
</dbReference>
<evidence type="ECO:0000256" key="1">
    <source>
        <dbReference type="ARBA" id="ARBA00006432"/>
    </source>
</evidence>
<dbReference type="GO" id="GO:0070566">
    <property type="term" value="F:adenylyltransferase activity"/>
    <property type="evidence" value="ECO:0007669"/>
    <property type="project" value="TreeGrafter"/>
</dbReference>
<reference evidence="5" key="1">
    <citation type="submission" date="2019-02" db="EMBL/GenBank/DDBJ databases">
        <authorList>
            <person name="Gruber-Vodicka R. H."/>
            <person name="Seah K. B. B."/>
        </authorList>
    </citation>
    <scope>NUCLEOTIDE SEQUENCE</scope>
    <source>
        <strain evidence="5">BECK_DK47</strain>
    </source>
</reference>
<feature type="domain" description="Carrier" evidence="4">
    <location>
        <begin position="607"/>
        <end position="684"/>
    </location>
</feature>
<dbReference type="CDD" id="cd05906">
    <property type="entry name" value="A_NRPS_TubE_like"/>
    <property type="match status" value="1"/>
</dbReference>
<dbReference type="PANTHER" id="PTHR22754:SF32">
    <property type="entry name" value="DISCO-INTERACTING PROTEIN 2"/>
    <property type="match status" value="1"/>
</dbReference>
<evidence type="ECO:0000313" key="5">
    <source>
        <dbReference type="EMBL" id="VFJ59095.1"/>
    </source>
</evidence>
<evidence type="ECO:0000259" key="4">
    <source>
        <dbReference type="PROSITE" id="PS50075"/>
    </source>
</evidence>
<dbReference type="Pfam" id="PF00501">
    <property type="entry name" value="AMP-binding"/>
    <property type="match status" value="1"/>
</dbReference>
<dbReference type="SUPFAM" id="SSF56801">
    <property type="entry name" value="Acetyl-CoA synthetase-like"/>
    <property type="match status" value="1"/>
</dbReference>
<dbReference type="InterPro" id="IPR009081">
    <property type="entry name" value="PP-bd_ACP"/>
</dbReference>
<comment type="similarity">
    <text evidence="1">Belongs to the ATP-dependent AMP-binding enzyme family.</text>
</comment>
<dbReference type="InterPro" id="IPR020845">
    <property type="entry name" value="AMP-binding_CS"/>
</dbReference>
<dbReference type="PROSITE" id="PS00455">
    <property type="entry name" value="AMP_BINDING"/>
    <property type="match status" value="1"/>
</dbReference>
<protein>
    <submittedName>
        <fullName evidence="5">Acyl-CoA synthetase (AMP-forming)/AMP-acid ligase II</fullName>
    </submittedName>
</protein>
<name>A0A450SYA2_9GAMM</name>
<dbReference type="Gene3D" id="1.10.1200.10">
    <property type="entry name" value="ACP-like"/>
    <property type="match status" value="1"/>
</dbReference>
<dbReference type="SUPFAM" id="SSF47336">
    <property type="entry name" value="ACP-like"/>
    <property type="match status" value="1"/>
</dbReference>
<keyword evidence="5" id="KW-0436">Ligase</keyword>
<proteinExistence type="inferred from homology"/>
<gene>
    <name evidence="5" type="ORF">BECKDK2373B_GA0170837_10808</name>
</gene>
<accession>A0A450SYA2</accession>
<dbReference type="InterPro" id="IPR042099">
    <property type="entry name" value="ANL_N_sf"/>
</dbReference>
<dbReference type="Pfam" id="PF00550">
    <property type="entry name" value="PP-binding"/>
    <property type="match status" value="1"/>
</dbReference>
<dbReference type="PROSITE" id="PS50075">
    <property type="entry name" value="CARRIER"/>
    <property type="match status" value="1"/>
</dbReference>
<dbReference type="InterPro" id="IPR000873">
    <property type="entry name" value="AMP-dep_synth/lig_dom"/>
</dbReference>
<dbReference type="InterPro" id="IPR020806">
    <property type="entry name" value="PKS_PP-bd"/>
</dbReference>
<dbReference type="GO" id="GO:0016874">
    <property type="term" value="F:ligase activity"/>
    <property type="evidence" value="ECO:0007669"/>
    <property type="project" value="UniProtKB-KW"/>
</dbReference>
<dbReference type="PANTHER" id="PTHR22754">
    <property type="entry name" value="DISCO-INTERACTING PROTEIN 2 DIP2 -RELATED"/>
    <property type="match status" value="1"/>
</dbReference>
<dbReference type="Gene3D" id="3.40.50.12780">
    <property type="entry name" value="N-terminal domain of ligase-like"/>
    <property type="match status" value="1"/>
</dbReference>
<dbReference type="InterPro" id="IPR036736">
    <property type="entry name" value="ACP-like_sf"/>
</dbReference>
<evidence type="ECO:0000256" key="3">
    <source>
        <dbReference type="ARBA" id="ARBA00022553"/>
    </source>
</evidence>
<dbReference type="Gene3D" id="3.30.300.30">
    <property type="match status" value="1"/>
</dbReference>
<dbReference type="AlphaFoldDB" id="A0A450SYA2"/>
<dbReference type="GO" id="GO:0031177">
    <property type="term" value="F:phosphopantetheine binding"/>
    <property type="evidence" value="ECO:0007669"/>
    <property type="project" value="InterPro"/>
</dbReference>
<keyword evidence="2" id="KW-0596">Phosphopantetheine</keyword>
<sequence length="703" mass="78550">MLLENNNKSEMTAITDGHSEKLAISHGEEIELEIPSRLSDILERAAMESEHESGPGLKKGIIYASPDGGEIFQSYWELREESRRILTGLKKLGLKPGDKVIFQIDPAQDFIPALWGCFLGGFVPVPISIAPTYRQINHTVKKLHNAWELLGQPIVLTNTELADEISALSEFPEVGPFRVEIVDSLRGNEPDFEVHESKPDDLTLLLLTSGSTGMPKVVMLNHRNLLSMSMGTVQMNGFSRNEVTLNWMPLDHVGAIVFLGIMAVDLGCKQIHVPTDLILQDPLRWLTLIERHRASISWAPNFAFSLLIEHTEEIDRRRWDLSSMRFLVNAGEQIVARIARKFLRLLQTHGLPDHALRPAFGMSETCSGITWSEGFSLSNSTDNMLFVDLGGAIPGASLRIVDDDHKIVTEGTIGHLQVKGRSVTEGYYRNPERNREAFSKDAWFDTGDMGYLQDEHLILTGRGKDDIIINGVNFYSHDIEAAVEEIAAIETSYTAACAVPTPGESDKLAIFFVSTVEKLNLQKKLIDEIRVHIVQKIGVRPHYLLPVNKEDIPKTTIGKIQRPQLRQRFLGGGFDSVLQRFGQGEPESTAVESTPIQHLLARAPEAEHEAILVDFIRNGIANILKADPSELDMAQPLNTMGLDSLMVVWLGNRIRLMLDVEVSIAQFMKGINSLELAREIKAQRNFSIKPEDTLQEGEEEFEL</sequence>
<organism evidence="5">
    <name type="scientific">Candidatus Kentrum sp. DK</name>
    <dbReference type="NCBI Taxonomy" id="2126562"/>
    <lineage>
        <taxon>Bacteria</taxon>
        <taxon>Pseudomonadati</taxon>
        <taxon>Pseudomonadota</taxon>
        <taxon>Gammaproteobacteria</taxon>
        <taxon>Candidatus Kentrum</taxon>
    </lineage>
</organism>
<keyword evidence="3" id="KW-0597">Phosphoprotein</keyword>
<dbReference type="GO" id="GO:0006633">
    <property type="term" value="P:fatty acid biosynthetic process"/>
    <property type="evidence" value="ECO:0007669"/>
    <property type="project" value="TreeGrafter"/>
</dbReference>
<evidence type="ECO:0000256" key="2">
    <source>
        <dbReference type="ARBA" id="ARBA00022450"/>
    </source>
</evidence>
<dbReference type="EMBL" id="CAADEX010000080">
    <property type="protein sequence ID" value="VFJ59095.1"/>
    <property type="molecule type" value="Genomic_DNA"/>
</dbReference>
<dbReference type="GO" id="GO:0005886">
    <property type="term" value="C:plasma membrane"/>
    <property type="evidence" value="ECO:0007669"/>
    <property type="project" value="TreeGrafter"/>
</dbReference>